<protein>
    <submittedName>
        <fullName evidence="3">Gp87</fullName>
    </submittedName>
</protein>
<dbReference type="GeneID" id="5745437"/>
<dbReference type="Pfam" id="PF24240">
    <property type="entry name" value="DUF7448"/>
    <property type="match status" value="1"/>
</dbReference>
<evidence type="ECO:0000256" key="1">
    <source>
        <dbReference type="SAM" id="MobiDB-lite"/>
    </source>
</evidence>
<dbReference type="EMBL" id="DQ499600">
    <property type="protein sequence ID" value="ABF57537.1"/>
    <property type="molecule type" value="Genomic_DNA"/>
</dbReference>
<name>A7IYF4_9CAUD</name>
<organism evidence="3 4">
    <name type="scientific">Corynebacterium phage P1201</name>
    <dbReference type="NCBI Taxonomy" id="384848"/>
    <lineage>
        <taxon>Viruses</taxon>
        <taxon>Duplodnaviria</taxon>
        <taxon>Heunggongvirae</taxon>
        <taxon>Uroviricota</taxon>
        <taxon>Caudoviricetes</taxon>
        <taxon>Zierdtviridae</taxon>
        <taxon>Toshachvirinae</taxon>
        <taxon>Chunghsingvirus</taxon>
        <taxon>Chunghsingvirus P1201</taxon>
        <taxon>Corynebacterium virus P1201</taxon>
    </lineage>
</organism>
<reference evidence="3 4" key="1">
    <citation type="journal article" date="2008" name="Virology">
        <title>Genome sequence of the lytic bacteriophage P1201 from Corynebacterium glutamicum NCHU 87078: Evolutionary relationships to phages from Corynebacterineae.</title>
        <authorList>
            <person name="Chen C.L."/>
            <person name="Pan T.Y."/>
            <person name="Kan S.C."/>
            <person name="Kuan Y.C."/>
            <person name="Hong L.Y."/>
            <person name="Chiu K.R."/>
            <person name="Sheu C.S."/>
            <person name="Yang J.S."/>
            <person name="Hsu W.H."/>
            <person name="Hu H.Y."/>
        </authorList>
    </citation>
    <scope>NUCLEOTIDE SEQUENCE</scope>
</reference>
<evidence type="ECO:0000259" key="2">
    <source>
        <dbReference type="Pfam" id="PF24240"/>
    </source>
</evidence>
<dbReference type="InterPro" id="IPR055871">
    <property type="entry name" value="DUF7448"/>
</dbReference>
<dbReference type="RefSeq" id="YP_001468985.1">
    <property type="nucleotide sequence ID" value="NC_009816.1"/>
</dbReference>
<dbReference type="KEGG" id="vg:5745437"/>
<keyword evidence="4" id="KW-1185">Reference proteome</keyword>
<accession>A7IYF4</accession>
<dbReference type="OrthoDB" id="10413at10239"/>
<evidence type="ECO:0000313" key="3">
    <source>
        <dbReference type="EMBL" id="ABF57537.1"/>
    </source>
</evidence>
<proteinExistence type="predicted"/>
<feature type="region of interest" description="Disordered" evidence="1">
    <location>
        <begin position="1"/>
        <end position="22"/>
    </location>
</feature>
<evidence type="ECO:0000313" key="4">
    <source>
        <dbReference type="Proteomes" id="UP000002414"/>
    </source>
</evidence>
<sequence>MTNRIYPEDTLSEDQEDNGTMPKSVQELEDILIGRKIVKAEKKEVLCSDDYYWERIEPGLILTLDNGKRYAIADNGSCCAYTNLESFFLHPQNIDHAITSVETQDGYTKWFILANMKHVLDLEVGWSMGVGYCGYGLDITVLEEEERK</sequence>
<feature type="domain" description="DUF7448" evidence="2">
    <location>
        <begin position="32"/>
        <end position="138"/>
    </location>
</feature>
<dbReference type="Proteomes" id="UP000002414">
    <property type="component" value="Segment"/>
</dbReference>